<sequence length="106" mass="11938">MKGSKVILLPKLTKMLEEMGENIKLARLRRKLTMEQVAARAGISRFTLRQVEKGEAGVSLGMYAQVLFVLKLEKDLLLIASNDVVGRKLQDVELLVKKKKATKEML</sequence>
<dbReference type="EMBL" id="SNRY01001171">
    <property type="protein sequence ID" value="KAA6332973.1"/>
    <property type="molecule type" value="Genomic_DNA"/>
</dbReference>
<comment type="caution">
    <text evidence="2">The sequence shown here is derived from an EMBL/GenBank/DDBJ whole genome shotgun (WGS) entry which is preliminary data.</text>
</comment>
<dbReference type="SUPFAM" id="SSF47413">
    <property type="entry name" value="lambda repressor-like DNA-binding domains"/>
    <property type="match status" value="1"/>
</dbReference>
<evidence type="ECO:0000313" key="2">
    <source>
        <dbReference type="EMBL" id="KAA6332973.1"/>
    </source>
</evidence>
<accession>A0A5J4RIS4</accession>
<reference evidence="2" key="1">
    <citation type="submission" date="2019-03" db="EMBL/GenBank/DDBJ databases">
        <title>Single cell metagenomics reveals metabolic interactions within the superorganism composed of flagellate Streblomastix strix and complex community of Bacteroidetes bacteria on its surface.</title>
        <authorList>
            <person name="Treitli S.C."/>
            <person name="Kolisko M."/>
            <person name="Husnik F."/>
            <person name="Keeling P."/>
            <person name="Hampl V."/>
        </authorList>
    </citation>
    <scope>NUCLEOTIDE SEQUENCE</scope>
    <source>
        <strain evidence="2">STM</strain>
    </source>
</reference>
<dbReference type="AlphaFoldDB" id="A0A5J4RIS4"/>
<dbReference type="SMART" id="SM00530">
    <property type="entry name" value="HTH_XRE"/>
    <property type="match status" value="1"/>
</dbReference>
<dbReference type="Gene3D" id="1.10.260.40">
    <property type="entry name" value="lambda repressor-like DNA-binding domains"/>
    <property type="match status" value="1"/>
</dbReference>
<proteinExistence type="predicted"/>
<evidence type="ECO:0000259" key="1">
    <source>
        <dbReference type="PROSITE" id="PS50943"/>
    </source>
</evidence>
<dbReference type="PROSITE" id="PS50943">
    <property type="entry name" value="HTH_CROC1"/>
    <property type="match status" value="1"/>
</dbReference>
<dbReference type="GO" id="GO:0003677">
    <property type="term" value="F:DNA binding"/>
    <property type="evidence" value="ECO:0007669"/>
    <property type="project" value="InterPro"/>
</dbReference>
<dbReference type="InterPro" id="IPR001387">
    <property type="entry name" value="Cro/C1-type_HTH"/>
</dbReference>
<feature type="domain" description="HTH cro/C1-type" evidence="1">
    <location>
        <begin position="23"/>
        <end position="77"/>
    </location>
</feature>
<dbReference type="CDD" id="cd00093">
    <property type="entry name" value="HTH_XRE"/>
    <property type="match status" value="1"/>
</dbReference>
<protein>
    <recommendedName>
        <fullName evidence="1">HTH cro/C1-type domain-containing protein</fullName>
    </recommendedName>
</protein>
<organism evidence="2">
    <name type="scientific">termite gut metagenome</name>
    <dbReference type="NCBI Taxonomy" id="433724"/>
    <lineage>
        <taxon>unclassified sequences</taxon>
        <taxon>metagenomes</taxon>
        <taxon>organismal metagenomes</taxon>
    </lineage>
</organism>
<gene>
    <name evidence="2" type="ORF">EZS27_018569</name>
</gene>
<dbReference type="InterPro" id="IPR010982">
    <property type="entry name" value="Lambda_DNA-bd_dom_sf"/>
</dbReference>
<dbReference type="Pfam" id="PF13560">
    <property type="entry name" value="HTH_31"/>
    <property type="match status" value="1"/>
</dbReference>
<name>A0A5J4RIS4_9ZZZZ</name>